<dbReference type="InterPro" id="IPR010343">
    <property type="entry name" value="ArAE_1"/>
</dbReference>
<accession>A0A6I1FHS6</accession>
<evidence type="ECO:0000256" key="3">
    <source>
        <dbReference type="ARBA" id="ARBA00022692"/>
    </source>
</evidence>
<name>A0A6I1FHS6_9BACI</name>
<evidence type="ECO:0000256" key="2">
    <source>
        <dbReference type="ARBA" id="ARBA00022475"/>
    </source>
</evidence>
<dbReference type="EMBL" id="WEIO01000002">
    <property type="protein sequence ID" value="KAB7707862.1"/>
    <property type="molecule type" value="Genomic_DNA"/>
</dbReference>
<feature type="transmembrane region" description="Helical" evidence="6">
    <location>
        <begin position="137"/>
        <end position="155"/>
    </location>
</feature>
<dbReference type="Proteomes" id="UP000429595">
    <property type="component" value="Unassembled WGS sequence"/>
</dbReference>
<keyword evidence="2" id="KW-1003">Cell membrane</keyword>
<feature type="transmembrane region" description="Helical" evidence="6">
    <location>
        <begin position="12"/>
        <end position="33"/>
    </location>
</feature>
<feature type="transmembrane region" description="Helical" evidence="6">
    <location>
        <begin position="109"/>
        <end position="125"/>
    </location>
</feature>
<keyword evidence="3 6" id="KW-0812">Transmembrane</keyword>
<sequence>MNEQIQVVFMHLFQFLGGRILKTGAAVLITALICEAFGWSPVFAVITAIVTIEPTAAASIKKGLIRFPASAIGAAYAVLFTYLFGQGAITFTLAAMLTILTCSKLKLDAGLLVATLSAVAMIDVVDDHFIRTFFTRLGTTSIGLVVSTLVNLFIMPPDYSVEISKKVVLLQTRTARLLTDVVGGLLEEKDVKPLESAYQEDQRTFEKTETLCHFQRGEWRYRRFTREEMRKVHFDLKKLETLRHIHFHLGNLIAIPSGPLTWKEQQKKLILQSSLSLAAYIEDPDGKFDRTLHATMQPIMEQFWYAKANEEEEYGEMNRLFTIEISLLYEVLAIFELVEELQAHSTFRQKQFSPPLFDYRQ</sequence>
<dbReference type="Pfam" id="PF06081">
    <property type="entry name" value="ArAE_1"/>
    <property type="match status" value="1"/>
</dbReference>
<comment type="subcellular location">
    <subcellularLocation>
        <location evidence="1">Cell membrane</location>
        <topology evidence="1">Multi-pass membrane protein</topology>
    </subcellularLocation>
</comment>
<evidence type="ECO:0000313" key="8">
    <source>
        <dbReference type="Proteomes" id="UP000429595"/>
    </source>
</evidence>
<keyword evidence="5 6" id="KW-0472">Membrane</keyword>
<keyword evidence="4 6" id="KW-1133">Transmembrane helix</keyword>
<evidence type="ECO:0000256" key="6">
    <source>
        <dbReference type="SAM" id="Phobius"/>
    </source>
</evidence>
<feature type="transmembrane region" description="Helical" evidence="6">
    <location>
        <begin position="72"/>
        <end position="97"/>
    </location>
</feature>
<organism evidence="7 8">
    <name type="scientific">Bacillus aerolatus</name>
    <dbReference type="NCBI Taxonomy" id="2653354"/>
    <lineage>
        <taxon>Bacteria</taxon>
        <taxon>Bacillati</taxon>
        <taxon>Bacillota</taxon>
        <taxon>Bacilli</taxon>
        <taxon>Bacillales</taxon>
        <taxon>Bacillaceae</taxon>
        <taxon>Bacillus</taxon>
    </lineage>
</organism>
<reference evidence="7 8" key="1">
    <citation type="submission" date="2019-10" db="EMBL/GenBank/DDBJ databases">
        <title>Bacillus aerolatum sp. nov., isolated from bioaerosol of sport playgrounds.</title>
        <authorList>
            <person name="Chen P."/>
            <person name="Zhang G."/>
        </authorList>
    </citation>
    <scope>NUCLEOTIDE SEQUENCE [LARGE SCALE GENOMIC DNA]</scope>
    <source>
        <strain evidence="7 8">CX253</strain>
    </source>
</reference>
<evidence type="ECO:0000313" key="7">
    <source>
        <dbReference type="EMBL" id="KAB7707862.1"/>
    </source>
</evidence>
<keyword evidence="8" id="KW-1185">Reference proteome</keyword>
<evidence type="ECO:0000256" key="5">
    <source>
        <dbReference type="ARBA" id="ARBA00023136"/>
    </source>
</evidence>
<evidence type="ECO:0000256" key="1">
    <source>
        <dbReference type="ARBA" id="ARBA00004651"/>
    </source>
</evidence>
<dbReference type="GO" id="GO:0005886">
    <property type="term" value="C:plasma membrane"/>
    <property type="evidence" value="ECO:0007669"/>
    <property type="project" value="UniProtKB-SubCell"/>
</dbReference>
<feature type="transmembrane region" description="Helical" evidence="6">
    <location>
        <begin position="39"/>
        <end position="60"/>
    </location>
</feature>
<proteinExistence type="predicted"/>
<protein>
    <submittedName>
        <fullName evidence="7">Aromatic acid exporter family protein</fullName>
    </submittedName>
</protein>
<evidence type="ECO:0000256" key="4">
    <source>
        <dbReference type="ARBA" id="ARBA00022989"/>
    </source>
</evidence>
<gene>
    <name evidence="7" type="ORF">F9802_03885</name>
</gene>
<comment type="caution">
    <text evidence="7">The sequence shown here is derived from an EMBL/GenBank/DDBJ whole genome shotgun (WGS) entry which is preliminary data.</text>
</comment>
<dbReference type="AlphaFoldDB" id="A0A6I1FHS6"/>